<feature type="transmembrane region" description="Helical" evidence="1">
    <location>
        <begin position="23"/>
        <end position="46"/>
    </location>
</feature>
<dbReference type="EMBL" id="LT605205">
    <property type="protein sequence ID" value="SCD19411.1"/>
    <property type="molecule type" value="Genomic_DNA"/>
</dbReference>
<keyword evidence="4" id="KW-1185">Reference proteome</keyword>
<evidence type="ECO:0000259" key="2">
    <source>
        <dbReference type="Pfam" id="PF22827"/>
    </source>
</evidence>
<organism evidence="3 4">
    <name type="scientific">Proteiniphilum saccharofermentans</name>
    <dbReference type="NCBI Taxonomy" id="1642647"/>
    <lineage>
        <taxon>Bacteria</taxon>
        <taxon>Pseudomonadati</taxon>
        <taxon>Bacteroidota</taxon>
        <taxon>Bacteroidia</taxon>
        <taxon>Bacteroidales</taxon>
        <taxon>Dysgonomonadaceae</taxon>
        <taxon>Proteiniphilum</taxon>
    </lineage>
</organism>
<name>A0A1R3SV17_9BACT</name>
<dbReference type="NCBIfam" id="TIGR03513">
    <property type="entry name" value="GldL_gliding"/>
    <property type="match status" value="2"/>
</dbReference>
<gene>
    <name evidence="3" type="ORF">PSM36_0581</name>
</gene>
<dbReference type="KEGG" id="psac:PSM36_0581"/>
<dbReference type="RefSeq" id="WP_076928705.1">
    <property type="nucleotide sequence ID" value="NZ_LT605205.1"/>
</dbReference>
<evidence type="ECO:0000256" key="1">
    <source>
        <dbReference type="SAM" id="Phobius"/>
    </source>
</evidence>
<dbReference type="AlphaFoldDB" id="A0A1R3SV17"/>
<evidence type="ECO:0000313" key="4">
    <source>
        <dbReference type="Proteomes" id="UP000187464"/>
    </source>
</evidence>
<sequence length="251" mass="28177">MNAYKRYKNRLERFLQTERGKRFINFAYSFGAAIVILGAMFKLLHFPFGNEMLFIGMVTECIVFILSAFDSPIRDYRWEQVFPALSSVNSEEDPGFNAAIAQQTPPSARETISVSATHNFTPQHSEVSTTPHIHPTNSPGEPGYEVPHNLSAHSEEYGKQMENLNRTLSGLNSIYEIQLKSVSSQIGAIEQINQGLARLRTMYGDTLPDGSVIKAETEKMADQLRELNEVYARMLNAMTVNKQNNPGNPIT</sequence>
<dbReference type="InterPro" id="IPR019852">
    <property type="entry name" value="Motility-assoc_prot_GldL"/>
</dbReference>
<dbReference type="InterPro" id="IPR055087">
    <property type="entry name" value="GldL-like_N"/>
</dbReference>
<feature type="domain" description="Gliding motility protein GldL-like N-terminal" evidence="2">
    <location>
        <begin position="27"/>
        <end position="86"/>
    </location>
</feature>
<keyword evidence="1" id="KW-0812">Transmembrane</keyword>
<keyword evidence="1" id="KW-0472">Membrane</keyword>
<keyword evidence="1" id="KW-1133">Transmembrane helix</keyword>
<protein>
    <submittedName>
        <fullName evidence="3">Gliding motility-associated protein GldL</fullName>
    </submittedName>
</protein>
<dbReference type="STRING" id="1642647.PSM36_0581"/>
<accession>A0A1R3SV17</accession>
<reference evidence="3 4" key="1">
    <citation type="submission" date="2016-08" db="EMBL/GenBank/DDBJ databases">
        <authorList>
            <person name="Seilhamer J.J."/>
        </authorList>
    </citation>
    <scope>NUCLEOTIDE SEQUENCE [LARGE SCALE GENOMIC DNA]</scope>
    <source>
        <strain evidence="3">M3/6</strain>
    </source>
</reference>
<evidence type="ECO:0000313" key="3">
    <source>
        <dbReference type="EMBL" id="SCD19411.1"/>
    </source>
</evidence>
<dbReference type="Pfam" id="PF22827">
    <property type="entry name" value="GldL_N"/>
    <property type="match status" value="1"/>
</dbReference>
<proteinExistence type="predicted"/>
<dbReference type="Proteomes" id="UP000187464">
    <property type="component" value="Chromosome I"/>
</dbReference>